<keyword evidence="4" id="KW-0378">Hydrolase</keyword>
<protein>
    <submittedName>
        <fullName evidence="9">DUF159-domain-containing protein</fullName>
    </submittedName>
</protein>
<reference evidence="10" key="1">
    <citation type="journal article" date="2018" name="Nat. Microbiol.">
        <title>Leveraging single-cell genomics to expand the fungal tree of life.</title>
        <authorList>
            <person name="Ahrendt S.R."/>
            <person name="Quandt C.A."/>
            <person name="Ciobanu D."/>
            <person name="Clum A."/>
            <person name="Salamov A."/>
            <person name="Andreopoulos B."/>
            <person name="Cheng J.F."/>
            <person name="Woyke T."/>
            <person name="Pelin A."/>
            <person name="Henrissat B."/>
            <person name="Reynolds N.K."/>
            <person name="Benny G.L."/>
            <person name="Smith M.E."/>
            <person name="James T.Y."/>
            <person name="Grigoriev I.V."/>
        </authorList>
    </citation>
    <scope>NUCLEOTIDE SEQUENCE [LARGE SCALE GENOMIC DNA]</scope>
    <source>
        <strain evidence="10">Baker2002</strain>
    </source>
</reference>
<keyword evidence="10" id="KW-1185">Reference proteome</keyword>
<keyword evidence="6" id="KW-0238">DNA-binding</keyword>
<proteinExistence type="inferred from homology"/>
<feature type="region of interest" description="Disordered" evidence="8">
    <location>
        <begin position="229"/>
        <end position="265"/>
    </location>
</feature>
<keyword evidence="5" id="KW-0190">Covalent protein-DNA linkage</keyword>
<keyword evidence="7" id="KW-0456">Lyase</keyword>
<dbReference type="Proteomes" id="UP000268321">
    <property type="component" value="Unassembled WGS sequence"/>
</dbReference>
<organism evidence="9 10">
    <name type="scientific">Metschnikowia bicuspidata</name>
    <dbReference type="NCBI Taxonomy" id="27322"/>
    <lineage>
        <taxon>Eukaryota</taxon>
        <taxon>Fungi</taxon>
        <taxon>Dikarya</taxon>
        <taxon>Ascomycota</taxon>
        <taxon>Saccharomycotina</taxon>
        <taxon>Pichiomycetes</taxon>
        <taxon>Metschnikowiaceae</taxon>
        <taxon>Metschnikowia</taxon>
    </lineage>
</organism>
<dbReference type="OrthoDB" id="2111841at2759"/>
<evidence type="ECO:0000256" key="8">
    <source>
        <dbReference type="SAM" id="MobiDB-lite"/>
    </source>
</evidence>
<dbReference type="EMBL" id="ML004460">
    <property type="protein sequence ID" value="RKP30371.1"/>
    <property type="molecule type" value="Genomic_DNA"/>
</dbReference>
<dbReference type="InterPro" id="IPR036590">
    <property type="entry name" value="SRAP-like"/>
</dbReference>
<dbReference type="InterPro" id="IPR003738">
    <property type="entry name" value="SRAP"/>
</dbReference>
<dbReference type="PANTHER" id="PTHR13604:SF0">
    <property type="entry name" value="ABASIC SITE PROCESSING PROTEIN HMCES"/>
    <property type="match status" value="1"/>
</dbReference>
<gene>
    <name evidence="9" type="ORF">METBISCDRAFT_4038</name>
</gene>
<name>A0A4P9ZDZ2_9ASCO</name>
<evidence type="ECO:0000313" key="9">
    <source>
        <dbReference type="EMBL" id="RKP30371.1"/>
    </source>
</evidence>
<feature type="non-terminal residue" evidence="9">
    <location>
        <position position="265"/>
    </location>
</feature>
<evidence type="ECO:0000256" key="5">
    <source>
        <dbReference type="ARBA" id="ARBA00023124"/>
    </source>
</evidence>
<dbReference type="PANTHER" id="PTHR13604">
    <property type="entry name" value="DC12-RELATED"/>
    <property type="match status" value="1"/>
</dbReference>
<dbReference type="GO" id="GO:0106300">
    <property type="term" value="P:protein-DNA covalent cross-linking repair"/>
    <property type="evidence" value="ECO:0007669"/>
    <property type="project" value="InterPro"/>
</dbReference>
<dbReference type="GO" id="GO:0008233">
    <property type="term" value="F:peptidase activity"/>
    <property type="evidence" value="ECO:0007669"/>
    <property type="project" value="UniProtKB-KW"/>
</dbReference>
<evidence type="ECO:0000256" key="1">
    <source>
        <dbReference type="ARBA" id="ARBA00008136"/>
    </source>
</evidence>
<accession>A0A4P9ZDZ2</accession>
<dbReference type="GO" id="GO:0016829">
    <property type="term" value="F:lyase activity"/>
    <property type="evidence" value="ECO:0007669"/>
    <property type="project" value="UniProtKB-KW"/>
</dbReference>
<evidence type="ECO:0000256" key="7">
    <source>
        <dbReference type="ARBA" id="ARBA00023239"/>
    </source>
</evidence>
<comment type="similarity">
    <text evidence="1">Belongs to the SOS response-associated peptidase family.</text>
</comment>
<keyword evidence="2" id="KW-0645">Protease</keyword>
<dbReference type="AlphaFoldDB" id="A0A4P9ZDZ2"/>
<evidence type="ECO:0000313" key="10">
    <source>
        <dbReference type="Proteomes" id="UP000268321"/>
    </source>
</evidence>
<keyword evidence="3" id="KW-0227">DNA damage</keyword>
<evidence type="ECO:0000256" key="3">
    <source>
        <dbReference type="ARBA" id="ARBA00022763"/>
    </source>
</evidence>
<feature type="non-terminal residue" evidence="9">
    <location>
        <position position="1"/>
    </location>
</feature>
<dbReference type="GO" id="GO:0006508">
    <property type="term" value="P:proteolysis"/>
    <property type="evidence" value="ECO:0007669"/>
    <property type="project" value="UniProtKB-KW"/>
</dbReference>
<dbReference type="SUPFAM" id="SSF143081">
    <property type="entry name" value="BB1717-like"/>
    <property type="match status" value="1"/>
</dbReference>
<dbReference type="Gene3D" id="3.90.1680.10">
    <property type="entry name" value="SOS response associated peptidase-like"/>
    <property type="match status" value="1"/>
</dbReference>
<evidence type="ECO:0000256" key="2">
    <source>
        <dbReference type="ARBA" id="ARBA00022670"/>
    </source>
</evidence>
<dbReference type="Pfam" id="PF02586">
    <property type="entry name" value="SRAP"/>
    <property type="match status" value="1"/>
</dbReference>
<dbReference type="GO" id="GO:0003697">
    <property type="term" value="F:single-stranded DNA binding"/>
    <property type="evidence" value="ECO:0007669"/>
    <property type="project" value="InterPro"/>
</dbReference>
<sequence>YVAEPLNFGLLPQWATPHDSLPVKKSSGTGASYSKEVQAHQSKLFNCKKETLAQTKTVWVQPRAHSRCVVPITGYFEWLTAKKGEKTPYYVHLEQLLLFLAGLYSHNRNYNDTSLVGDGTAYFSSFSIATGPAEGSGSNNMTWLHSRKPIFLAPFSPEWERWLDPQQDWDTSVLECLNCDTNPVYDELKWHVVHGSVGNPKNNSAEVIKEVKATQLFITLFFYPRKRPAEEEPNKQAKKDDIKTENTVKKMDRVTEIKREQASVE</sequence>
<evidence type="ECO:0000256" key="4">
    <source>
        <dbReference type="ARBA" id="ARBA00022801"/>
    </source>
</evidence>
<evidence type="ECO:0000256" key="6">
    <source>
        <dbReference type="ARBA" id="ARBA00023125"/>
    </source>
</evidence>